<keyword evidence="4" id="KW-1185">Reference proteome</keyword>
<dbReference type="Proteomes" id="UP001306508">
    <property type="component" value="Unassembled WGS sequence"/>
</dbReference>
<dbReference type="EMBL" id="JAWIZZ010000071">
    <property type="protein sequence ID" value="KAK5773732.1"/>
    <property type="molecule type" value="Genomic_DNA"/>
</dbReference>
<evidence type="ECO:0000256" key="1">
    <source>
        <dbReference type="SAM" id="Coils"/>
    </source>
</evidence>
<proteinExistence type="predicted"/>
<feature type="region of interest" description="Disordered" evidence="2">
    <location>
        <begin position="204"/>
        <end position="237"/>
    </location>
</feature>
<dbReference type="AlphaFoldDB" id="A0AAN8A5Y0"/>
<accession>A0AAN8A5Y0</accession>
<gene>
    <name evidence="3" type="ORF">RI543_005044</name>
</gene>
<name>A0AAN8A5Y0_9SACH</name>
<evidence type="ECO:0000313" key="4">
    <source>
        <dbReference type="Proteomes" id="UP001306508"/>
    </source>
</evidence>
<evidence type="ECO:0000256" key="2">
    <source>
        <dbReference type="SAM" id="MobiDB-lite"/>
    </source>
</evidence>
<feature type="compositionally biased region" description="Low complexity" evidence="2">
    <location>
        <begin position="212"/>
        <end position="227"/>
    </location>
</feature>
<comment type="caution">
    <text evidence="3">The sequence shown here is derived from an EMBL/GenBank/DDBJ whole genome shotgun (WGS) entry which is preliminary data.</text>
</comment>
<keyword evidence="1" id="KW-0175">Coiled coil</keyword>
<organism evidence="3 4">
    <name type="scientific">Arxiozyma heterogenica</name>
    <dbReference type="NCBI Taxonomy" id="278026"/>
    <lineage>
        <taxon>Eukaryota</taxon>
        <taxon>Fungi</taxon>
        <taxon>Dikarya</taxon>
        <taxon>Ascomycota</taxon>
        <taxon>Saccharomycotina</taxon>
        <taxon>Saccharomycetes</taxon>
        <taxon>Saccharomycetales</taxon>
        <taxon>Saccharomycetaceae</taxon>
        <taxon>Arxiozyma</taxon>
    </lineage>
</organism>
<feature type="compositionally biased region" description="Basic residues" evidence="2">
    <location>
        <begin position="228"/>
        <end position="237"/>
    </location>
</feature>
<sequence length="237" mass="28071">MNTIESLDKEYNELLQNDKQLQFASQAIKNYKKDIENLKQYKDTANNHSTTTITTHNLNTKASLFPKKRHVINIDDISKINYDVIRNTPGNISILDSPNYEDIDAIKARYYRSSLHKMHDQFIDTLNDRFLQKSFSSSSQNSENKSEEEQLSLDEQLFILYKIQQNLIKDYKQIQREQQKWFQLKELLLDANIQLDLYSKNEWGPDKLNEQNNNSNRKSTSSTNTFRNPRKRQRISK</sequence>
<evidence type="ECO:0000313" key="3">
    <source>
        <dbReference type="EMBL" id="KAK5773732.1"/>
    </source>
</evidence>
<protein>
    <submittedName>
        <fullName evidence="3">Uncharacterized protein</fullName>
    </submittedName>
</protein>
<reference evidence="4" key="1">
    <citation type="submission" date="2023-07" db="EMBL/GenBank/DDBJ databases">
        <title>A draft genome of Kazachstania heterogenica Y-27499.</title>
        <authorList>
            <person name="Donic C."/>
            <person name="Kralova J.S."/>
            <person name="Fidel L."/>
            <person name="Ben-Dor S."/>
            <person name="Jung S."/>
        </authorList>
    </citation>
    <scope>NUCLEOTIDE SEQUENCE [LARGE SCALE GENOMIC DNA]</scope>
    <source>
        <strain evidence="4">Y27499</strain>
    </source>
</reference>
<feature type="coiled-coil region" evidence="1">
    <location>
        <begin position="21"/>
        <end position="48"/>
    </location>
</feature>